<organism evidence="2 3">
    <name type="scientific">Methanocalculus taiwanensis</name>
    <dbReference type="NCBI Taxonomy" id="106207"/>
    <lineage>
        <taxon>Archaea</taxon>
        <taxon>Methanobacteriati</taxon>
        <taxon>Methanobacteriota</taxon>
        <taxon>Stenosarchaea group</taxon>
        <taxon>Methanomicrobia</taxon>
        <taxon>Methanomicrobiales</taxon>
        <taxon>Methanocalculaceae</taxon>
        <taxon>Methanocalculus</taxon>
    </lineage>
</organism>
<dbReference type="EMBL" id="VOTZ01000032">
    <property type="protein sequence ID" value="MCQ1539480.1"/>
    <property type="molecule type" value="Genomic_DNA"/>
</dbReference>
<dbReference type="RefSeq" id="WP_255333447.1">
    <property type="nucleotide sequence ID" value="NZ_VOTZ01000032.1"/>
</dbReference>
<dbReference type="AlphaFoldDB" id="A0ABD4TQB3"/>
<protein>
    <recommendedName>
        <fullName evidence="4">Metallophosphoesterase</fullName>
    </recommendedName>
</protein>
<dbReference type="SUPFAM" id="SSF56300">
    <property type="entry name" value="Metallo-dependent phosphatases"/>
    <property type="match status" value="1"/>
</dbReference>
<reference evidence="2 3" key="1">
    <citation type="submission" date="2019-08" db="EMBL/GenBank/DDBJ databases">
        <authorList>
            <person name="Chen S.-C."/>
            <person name="Lai M.-C."/>
            <person name="You Y.-T."/>
        </authorList>
    </citation>
    <scope>NUCLEOTIDE SEQUENCE [LARGE SCALE GENOMIC DNA]</scope>
    <source>
        <strain evidence="2 3">P2F9704a</strain>
    </source>
</reference>
<evidence type="ECO:0000256" key="1">
    <source>
        <dbReference type="SAM" id="MobiDB-lite"/>
    </source>
</evidence>
<accession>A0ABD4TQB3</accession>
<evidence type="ECO:0008006" key="4">
    <source>
        <dbReference type="Google" id="ProtNLM"/>
    </source>
</evidence>
<evidence type="ECO:0000313" key="2">
    <source>
        <dbReference type="EMBL" id="MCQ1539480.1"/>
    </source>
</evidence>
<dbReference type="Proteomes" id="UP001524383">
    <property type="component" value="Unassembled WGS sequence"/>
</dbReference>
<keyword evidence="3" id="KW-1185">Reference proteome</keyword>
<feature type="region of interest" description="Disordered" evidence="1">
    <location>
        <begin position="442"/>
        <end position="464"/>
    </location>
</feature>
<gene>
    <name evidence="2" type="ORF">FTO68_10880</name>
</gene>
<comment type="caution">
    <text evidence="2">The sequence shown here is derived from an EMBL/GenBank/DDBJ whole genome shotgun (WGS) entry which is preliminary data.</text>
</comment>
<evidence type="ECO:0000313" key="3">
    <source>
        <dbReference type="Proteomes" id="UP001524383"/>
    </source>
</evidence>
<dbReference type="Gene3D" id="3.60.21.10">
    <property type="match status" value="1"/>
</dbReference>
<sequence length="464" mass="54299">MIIESAQLHTADEHCAYSSEHTNELYRIDLRLGIPHAKLPGALEWWGGDSGLCRRSTQHPYLVGAVISGDEWSDLKDIMNAVSYASRKSGQIQVSVFEKPVEHEDNEVSFYLFHPNPGLRSFFYHLSLTTQIRPVESTFVNAIASGIPATLTTVPPLPPETDKRKDLRRNKRIKAEITETRKTSADIYSRYRHDRQDKPVRIDILRMVLRQGMNTVAEYDIPQERWLNPLQAVQRTVARRSLREYRIQRGYQITKPRFQNGDEIYVMSDLHLEHANSIPRYKRPFLQSDPGEMNRILIRNWNWTVKQTDTVFYLGDLAYMSANPADFYLNQLNGKICFLEGNHDPYQPFMSHCLLMRYREIPYLFIHDPEELVRPFNGWIIHGHVHNKDLARYPFFNPESKTINVSAEMIGYHPISMREIDSLVRTMDENMTFREMMQVHRQSNLDPQEQLRYSYSRGNHVSQT</sequence>
<proteinExistence type="predicted"/>
<dbReference type="InterPro" id="IPR029052">
    <property type="entry name" value="Metallo-depent_PP-like"/>
</dbReference>
<name>A0ABD4TQB3_9EURY</name>